<comment type="caution">
    <text evidence="2">The sequence shown here is derived from an EMBL/GenBank/DDBJ whole genome shotgun (WGS) entry which is preliminary data.</text>
</comment>
<gene>
    <name evidence="2" type="ORF">R3P38DRAFT_2909589</name>
</gene>
<sequence length="153" mass="16181">MNRLTTGVFVLALGAGSAAHCFPVHHRARRPLEHNCLLSGNSYAQRSVLATRTQSSLERQCSPSFKPSELSQFPARACYPPFTAFSNSTPLGDPDLTSATLGHAAQMSSLMRRQFHSPMCPGVSELASSVPLSSLAPAKAVETDCAGAIDHAG</sequence>
<keyword evidence="1" id="KW-0732">Signal</keyword>
<proteinExistence type="predicted"/>
<protein>
    <recommendedName>
        <fullName evidence="4">Secreted protein</fullName>
    </recommendedName>
</protein>
<evidence type="ECO:0000313" key="2">
    <source>
        <dbReference type="EMBL" id="KAK7035891.1"/>
    </source>
</evidence>
<accession>A0AAW0C855</accession>
<dbReference type="EMBL" id="JAWWNJ010000019">
    <property type="protein sequence ID" value="KAK7035891.1"/>
    <property type="molecule type" value="Genomic_DNA"/>
</dbReference>
<dbReference type="Proteomes" id="UP001362999">
    <property type="component" value="Unassembled WGS sequence"/>
</dbReference>
<feature type="chain" id="PRO_5043485865" description="Secreted protein" evidence="1">
    <location>
        <begin position="20"/>
        <end position="153"/>
    </location>
</feature>
<evidence type="ECO:0000256" key="1">
    <source>
        <dbReference type="SAM" id="SignalP"/>
    </source>
</evidence>
<keyword evidence="3" id="KW-1185">Reference proteome</keyword>
<evidence type="ECO:0000313" key="3">
    <source>
        <dbReference type="Proteomes" id="UP001362999"/>
    </source>
</evidence>
<evidence type="ECO:0008006" key="4">
    <source>
        <dbReference type="Google" id="ProtNLM"/>
    </source>
</evidence>
<name>A0AAW0C855_9AGAR</name>
<dbReference type="AlphaFoldDB" id="A0AAW0C855"/>
<feature type="signal peptide" evidence="1">
    <location>
        <begin position="1"/>
        <end position="19"/>
    </location>
</feature>
<reference evidence="2 3" key="1">
    <citation type="journal article" date="2024" name="J Genomics">
        <title>Draft genome sequencing and assembly of Favolaschia claudopus CIRM-BRFM 2984 isolated from oak limbs.</title>
        <authorList>
            <person name="Navarro D."/>
            <person name="Drula E."/>
            <person name="Chaduli D."/>
            <person name="Cazenave R."/>
            <person name="Ahrendt S."/>
            <person name="Wang J."/>
            <person name="Lipzen A."/>
            <person name="Daum C."/>
            <person name="Barry K."/>
            <person name="Grigoriev I.V."/>
            <person name="Favel A."/>
            <person name="Rosso M.N."/>
            <person name="Martin F."/>
        </authorList>
    </citation>
    <scope>NUCLEOTIDE SEQUENCE [LARGE SCALE GENOMIC DNA]</scope>
    <source>
        <strain evidence="2 3">CIRM-BRFM 2984</strain>
    </source>
</reference>
<organism evidence="2 3">
    <name type="scientific">Favolaschia claudopus</name>
    <dbReference type="NCBI Taxonomy" id="2862362"/>
    <lineage>
        <taxon>Eukaryota</taxon>
        <taxon>Fungi</taxon>
        <taxon>Dikarya</taxon>
        <taxon>Basidiomycota</taxon>
        <taxon>Agaricomycotina</taxon>
        <taxon>Agaricomycetes</taxon>
        <taxon>Agaricomycetidae</taxon>
        <taxon>Agaricales</taxon>
        <taxon>Marasmiineae</taxon>
        <taxon>Mycenaceae</taxon>
        <taxon>Favolaschia</taxon>
    </lineage>
</organism>